<dbReference type="NCBIfam" id="TIGR03514">
    <property type="entry name" value="GldB_lipo"/>
    <property type="match status" value="1"/>
</dbReference>
<dbReference type="Pfam" id="PF25594">
    <property type="entry name" value="GldB_lipo"/>
    <property type="match status" value="1"/>
</dbReference>
<sequence>MKNYFLSFFILFAFISCENDAGLEEEIAKIPIDFQVDRFDMEFAKASPADLPKLKAEYPFLFPARYPDSLWIAQMDDEVQLELEEEVQKTFPDFQPEKEEITSLFQHFKYYFPEFKSPRVVTIISEVDYRNKVVATDSLLLISLDTYLGEDHKFYDGMQVYLKKNFKKEQLPSDIAFEYAQQLVGNEQGRTFLDQMIHYGKMLYVKDKVLPFMSDARKMGYTPKEIAWAQANEEQIWRYFIEKELLYKTDNDLRARFINIAPFSKFRLELDNESPPQIGQYIGWQIVRQFADKNESITLKQLLTLDAERIFKEANFKPKKPE</sequence>
<reference evidence="1 2" key="1">
    <citation type="submission" date="2023-08" db="EMBL/GenBank/DDBJ databases">
        <title>Mesonia sp. MT50, isolated from deep-sea sediment of the Mariana Trench.</title>
        <authorList>
            <person name="Fu H."/>
        </authorList>
    </citation>
    <scope>NUCLEOTIDE SEQUENCE [LARGE SCALE GENOMIC DNA]</scope>
    <source>
        <strain evidence="1 2">MT50</strain>
    </source>
</reference>
<comment type="caution">
    <text evidence="1">The sequence shown here is derived from an EMBL/GenBank/DDBJ whole genome shotgun (WGS) entry which is preliminary data.</text>
</comment>
<proteinExistence type="predicted"/>
<dbReference type="InterPro" id="IPR019853">
    <property type="entry name" value="GldB-like"/>
</dbReference>
<name>A0ABU1A3F8_9FLAO</name>
<dbReference type="EMBL" id="JAVHUL010000035">
    <property type="protein sequence ID" value="MDQ7918244.1"/>
    <property type="molecule type" value="Genomic_DNA"/>
</dbReference>
<evidence type="ECO:0000313" key="1">
    <source>
        <dbReference type="EMBL" id="MDQ7918244.1"/>
    </source>
</evidence>
<protein>
    <submittedName>
        <fullName evidence="1">Gliding motility lipoprotein GldB</fullName>
    </submittedName>
</protein>
<evidence type="ECO:0000313" key="2">
    <source>
        <dbReference type="Proteomes" id="UP001230915"/>
    </source>
</evidence>
<gene>
    <name evidence="1" type="primary">gldB</name>
    <name evidence="1" type="ORF">RBU60_11715</name>
</gene>
<organism evidence="1 2">
    <name type="scientific">Mesonia profundi</name>
    <dbReference type="NCBI Taxonomy" id="3070998"/>
    <lineage>
        <taxon>Bacteria</taxon>
        <taxon>Pseudomonadati</taxon>
        <taxon>Bacteroidota</taxon>
        <taxon>Flavobacteriia</taxon>
        <taxon>Flavobacteriales</taxon>
        <taxon>Flavobacteriaceae</taxon>
        <taxon>Mesonia</taxon>
    </lineage>
</organism>
<dbReference type="Proteomes" id="UP001230915">
    <property type="component" value="Unassembled WGS sequence"/>
</dbReference>
<dbReference type="PROSITE" id="PS51257">
    <property type="entry name" value="PROKAR_LIPOPROTEIN"/>
    <property type="match status" value="1"/>
</dbReference>
<keyword evidence="2" id="KW-1185">Reference proteome</keyword>
<keyword evidence="1" id="KW-0449">Lipoprotein</keyword>
<accession>A0ABU1A3F8</accession>
<dbReference type="RefSeq" id="WP_308865238.1">
    <property type="nucleotide sequence ID" value="NZ_JAVHUL010000035.1"/>
</dbReference>